<dbReference type="PANTHER" id="PTHR43280:SF2">
    <property type="entry name" value="HTH-TYPE TRANSCRIPTIONAL REGULATOR EXSA"/>
    <property type="match status" value="1"/>
</dbReference>
<keyword evidence="3" id="KW-0804">Transcription</keyword>
<evidence type="ECO:0000313" key="5">
    <source>
        <dbReference type="EMBL" id="MBE6092753.1"/>
    </source>
</evidence>
<dbReference type="InterPro" id="IPR009057">
    <property type="entry name" value="Homeodomain-like_sf"/>
</dbReference>
<sequence>MRGNDDLEDSVFANMPLDNEQDFYLVNFGHSVTRPGHAYGFAVRSYYLIHYIVRGKGTFSVNQNTYTLQAGQGFFIAPDYRTRYISDEGDPWEYVWVGFGGKRAGTIVNSLGLSQESPIILCSAGQGEQLQQLVQKMLANDNFSLSGVYQRLGLLYQFMAVVADVQKDGLPQTDDNTYVQYILSYIREHVHESLTVQALAAHMNLNRSYMTMLFKKHMHVSPGEYIKICRLTKARHLLESSDLSIARIADLCGYVRSESLNKLFKRQYGISPAAYRQQYGIRGKILGKIHTRKFISDL</sequence>
<evidence type="ECO:0000256" key="3">
    <source>
        <dbReference type="ARBA" id="ARBA00023163"/>
    </source>
</evidence>
<dbReference type="PROSITE" id="PS00041">
    <property type="entry name" value="HTH_ARAC_FAMILY_1"/>
    <property type="match status" value="1"/>
</dbReference>
<dbReference type="InterPro" id="IPR018060">
    <property type="entry name" value="HTH_AraC"/>
</dbReference>
<evidence type="ECO:0000256" key="2">
    <source>
        <dbReference type="ARBA" id="ARBA00023125"/>
    </source>
</evidence>
<dbReference type="SUPFAM" id="SSF46689">
    <property type="entry name" value="Homeodomain-like"/>
    <property type="match status" value="2"/>
</dbReference>
<proteinExistence type="predicted"/>
<dbReference type="GO" id="GO:0003700">
    <property type="term" value="F:DNA-binding transcription factor activity"/>
    <property type="evidence" value="ECO:0007669"/>
    <property type="project" value="InterPro"/>
</dbReference>
<keyword evidence="1" id="KW-0805">Transcription regulation</keyword>
<protein>
    <submittedName>
        <fullName evidence="5">AraC family transcriptional regulator</fullName>
    </submittedName>
</protein>
<feature type="domain" description="HTH araC/xylS-type" evidence="4">
    <location>
        <begin position="180"/>
        <end position="278"/>
    </location>
</feature>
<name>A0A927ZSR2_SELRU</name>
<dbReference type="SUPFAM" id="SSF51215">
    <property type="entry name" value="Regulatory protein AraC"/>
    <property type="match status" value="1"/>
</dbReference>
<dbReference type="InterPro" id="IPR037923">
    <property type="entry name" value="HTH-like"/>
</dbReference>
<dbReference type="Pfam" id="PF12833">
    <property type="entry name" value="HTH_18"/>
    <property type="match status" value="1"/>
</dbReference>
<dbReference type="AlphaFoldDB" id="A0A927ZSR2"/>
<dbReference type="EMBL" id="SVBY01000036">
    <property type="protein sequence ID" value="MBE6092753.1"/>
    <property type="molecule type" value="Genomic_DNA"/>
</dbReference>
<dbReference type="InterPro" id="IPR003313">
    <property type="entry name" value="AraC-bd"/>
</dbReference>
<evidence type="ECO:0000313" key="6">
    <source>
        <dbReference type="Proteomes" id="UP000761380"/>
    </source>
</evidence>
<dbReference type="Proteomes" id="UP000761380">
    <property type="component" value="Unassembled WGS sequence"/>
</dbReference>
<reference evidence="5" key="1">
    <citation type="submission" date="2019-04" db="EMBL/GenBank/DDBJ databases">
        <title>Evolution of Biomass-Degrading Anaerobic Consortia Revealed by Metagenomics.</title>
        <authorList>
            <person name="Peng X."/>
        </authorList>
    </citation>
    <scope>NUCLEOTIDE SEQUENCE</scope>
    <source>
        <strain evidence="5">SIG240</strain>
    </source>
</reference>
<dbReference type="InterPro" id="IPR018062">
    <property type="entry name" value="HTH_AraC-typ_CS"/>
</dbReference>
<dbReference type="SMART" id="SM00342">
    <property type="entry name" value="HTH_ARAC"/>
    <property type="match status" value="1"/>
</dbReference>
<evidence type="ECO:0000259" key="4">
    <source>
        <dbReference type="PROSITE" id="PS01124"/>
    </source>
</evidence>
<dbReference type="GO" id="GO:0043565">
    <property type="term" value="F:sequence-specific DNA binding"/>
    <property type="evidence" value="ECO:0007669"/>
    <property type="project" value="InterPro"/>
</dbReference>
<gene>
    <name evidence="5" type="ORF">E7201_06255</name>
</gene>
<keyword evidence="2" id="KW-0238">DNA-binding</keyword>
<evidence type="ECO:0000256" key="1">
    <source>
        <dbReference type="ARBA" id="ARBA00023015"/>
    </source>
</evidence>
<dbReference type="CDD" id="cd06986">
    <property type="entry name" value="cupin_MmsR-like_N"/>
    <property type="match status" value="1"/>
</dbReference>
<dbReference type="Pfam" id="PF02311">
    <property type="entry name" value="AraC_binding"/>
    <property type="match status" value="1"/>
</dbReference>
<dbReference type="PROSITE" id="PS01124">
    <property type="entry name" value="HTH_ARAC_FAMILY_2"/>
    <property type="match status" value="1"/>
</dbReference>
<accession>A0A927ZSR2</accession>
<comment type="caution">
    <text evidence="5">The sequence shown here is derived from an EMBL/GenBank/DDBJ whole genome shotgun (WGS) entry which is preliminary data.</text>
</comment>
<dbReference type="PANTHER" id="PTHR43280">
    <property type="entry name" value="ARAC-FAMILY TRANSCRIPTIONAL REGULATOR"/>
    <property type="match status" value="1"/>
</dbReference>
<organism evidence="5 6">
    <name type="scientific">Selenomonas ruminantium</name>
    <dbReference type="NCBI Taxonomy" id="971"/>
    <lineage>
        <taxon>Bacteria</taxon>
        <taxon>Bacillati</taxon>
        <taxon>Bacillota</taxon>
        <taxon>Negativicutes</taxon>
        <taxon>Selenomonadales</taxon>
        <taxon>Selenomonadaceae</taxon>
        <taxon>Selenomonas</taxon>
    </lineage>
</organism>
<dbReference type="Gene3D" id="2.60.120.280">
    <property type="entry name" value="Regulatory protein AraC"/>
    <property type="match status" value="1"/>
</dbReference>
<dbReference type="Gene3D" id="1.10.10.60">
    <property type="entry name" value="Homeodomain-like"/>
    <property type="match status" value="2"/>
</dbReference>